<feature type="transmembrane region" description="Helical" evidence="8">
    <location>
        <begin position="67"/>
        <end position="91"/>
    </location>
</feature>
<evidence type="ECO:0000313" key="9">
    <source>
        <dbReference type="EMBL" id="MBT2160267.1"/>
    </source>
</evidence>
<evidence type="ECO:0000256" key="1">
    <source>
        <dbReference type="ARBA" id="ARBA00004651"/>
    </source>
</evidence>
<evidence type="ECO:0000256" key="8">
    <source>
        <dbReference type="SAM" id="Phobius"/>
    </source>
</evidence>
<feature type="transmembrane region" description="Helical" evidence="8">
    <location>
        <begin position="337"/>
        <end position="357"/>
    </location>
</feature>
<comment type="caution">
    <text evidence="9">The sequence shown here is derived from an EMBL/GenBank/DDBJ whole genome shotgun (WGS) entry which is preliminary data.</text>
</comment>
<evidence type="ECO:0000256" key="7">
    <source>
        <dbReference type="ARBA" id="ARBA00023136"/>
    </source>
</evidence>
<keyword evidence="2" id="KW-1003">Cell membrane</keyword>
<keyword evidence="5 8" id="KW-0812">Transmembrane</keyword>
<evidence type="ECO:0000256" key="5">
    <source>
        <dbReference type="ARBA" id="ARBA00022692"/>
    </source>
</evidence>
<keyword evidence="10" id="KW-1185">Reference proteome</keyword>
<organism evidence="9 10">
    <name type="scientific">Zobellia barbeyronii</name>
    <dbReference type="NCBI Taxonomy" id="2748009"/>
    <lineage>
        <taxon>Bacteria</taxon>
        <taxon>Pseudomonadati</taxon>
        <taxon>Bacteroidota</taxon>
        <taxon>Flavobacteriia</taxon>
        <taxon>Flavobacteriales</taxon>
        <taxon>Flavobacteriaceae</taxon>
        <taxon>Zobellia</taxon>
    </lineage>
</organism>
<evidence type="ECO:0000256" key="4">
    <source>
        <dbReference type="ARBA" id="ARBA00022679"/>
    </source>
</evidence>
<feature type="transmembrane region" description="Helical" evidence="8">
    <location>
        <begin position="369"/>
        <end position="386"/>
    </location>
</feature>
<sequence length="423" mass="48675">MNKRLWFLAPLLVIYVLLILLLENPPKGDELRYINYASNIINGSYTDVNDPDLSNGPAYPLLLAPFVAFHIDFIAAKFLNGIFVLAGVIFFYRTLCYYTKTKYAMLIAVALGLYPPMLWWMTRLYSDAFAFMLINGVVFYFCSAFQTKKKNWKTCVLASLSLGILVLTKVIFLQVVLVSFLVLGIYLLVRKRYRYRFPLYILLGAFLVITPYIIYTYSVTHKFLYLSTRGGEILYHRTTPFEGEYGNWISETEILEPEQTTTSTIIAYDFAKLKANHRDFYLQLEPLSNMERDSAFKARAIDNIKNYPLKFLQNTVTNIGRLLFNYPNSYKAQSLNALGYVVVNGFLFILVLLSAYPMMTAWKGVPVEIRMTLFFAFAYCGGMVLLHGKPRYFIMIVPSLLLGITYVSSNVLKIKFLRPKNQV</sequence>
<feature type="transmembrane region" description="Helical" evidence="8">
    <location>
        <begin position="5"/>
        <end position="22"/>
    </location>
</feature>
<feature type="transmembrane region" description="Helical" evidence="8">
    <location>
        <begin position="128"/>
        <end position="145"/>
    </location>
</feature>
<evidence type="ECO:0000313" key="10">
    <source>
        <dbReference type="Proteomes" id="UP000740413"/>
    </source>
</evidence>
<dbReference type="RefSeq" id="WP_214610503.1">
    <property type="nucleotide sequence ID" value="NZ_JACATN010000001.1"/>
</dbReference>
<reference evidence="9 10" key="1">
    <citation type="submission" date="2020-06" db="EMBL/GenBank/DDBJ databases">
        <authorList>
            <person name="Isaeva M.P."/>
            <person name="Chernysheva N.Y."/>
        </authorList>
    </citation>
    <scope>NUCLEOTIDE SEQUENCE [LARGE SCALE GENOMIC DNA]</scope>
    <source>
        <strain evidence="9 10">KMM 6746</strain>
    </source>
</reference>
<name>A0ABS5WDQ1_9FLAO</name>
<dbReference type="InterPro" id="IPR050297">
    <property type="entry name" value="LipidA_mod_glycosyltrf_83"/>
</dbReference>
<accession>A0ABS5WDQ1</accession>
<keyword evidence="7 8" id="KW-0472">Membrane</keyword>
<evidence type="ECO:0000256" key="2">
    <source>
        <dbReference type="ARBA" id="ARBA00022475"/>
    </source>
</evidence>
<feature type="transmembrane region" description="Helical" evidence="8">
    <location>
        <begin position="393"/>
        <end position="412"/>
    </location>
</feature>
<reference evidence="10" key="2">
    <citation type="submission" date="2023-07" db="EMBL/GenBank/DDBJ databases">
        <title>Zobellia barbeyronii sp. nov., a new marine flavobacterium, isolated from green and red algae.</title>
        <authorList>
            <person name="Nedashkovskaya O.I."/>
            <person name="Otstavnykh N."/>
            <person name="Zhukova N."/>
            <person name="Guzev K."/>
            <person name="Chausova V."/>
            <person name="Tekutyeva L."/>
            <person name="Mikhailov V."/>
            <person name="Isaeva M."/>
        </authorList>
    </citation>
    <scope>NUCLEOTIDE SEQUENCE [LARGE SCALE GENOMIC DNA]</scope>
    <source>
        <strain evidence="10">KMM 6746</strain>
    </source>
</reference>
<feature type="transmembrane region" description="Helical" evidence="8">
    <location>
        <begin position="103"/>
        <end position="122"/>
    </location>
</feature>
<keyword evidence="3" id="KW-0328">Glycosyltransferase</keyword>
<dbReference type="EMBL" id="JACATN010000001">
    <property type="protein sequence ID" value="MBT2160267.1"/>
    <property type="molecule type" value="Genomic_DNA"/>
</dbReference>
<dbReference type="Proteomes" id="UP000740413">
    <property type="component" value="Unassembled WGS sequence"/>
</dbReference>
<feature type="transmembrane region" description="Helical" evidence="8">
    <location>
        <begin position="199"/>
        <end position="219"/>
    </location>
</feature>
<gene>
    <name evidence="9" type="ORF">HW347_03265</name>
</gene>
<dbReference type="PANTHER" id="PTHR33908">
    <property type="entry name" value="MANNOSYLTRANSFERASE YKCB-RELATED"/>
    <property type="match status" value="1"/>
</dbReference>
<feature type="transmembrane region" description="Helical" evidence="8">
    <location>
        <begin position="157"/>
        <end position="187"/>
    </location>
</feature>
<keyword evidence="4" id="KW-0808">Transferase</keyword>
<evidence type="ECO:0000256" key="3">
    <source>
        <dbReference type="ARBA" id="ARBA00022676"/>
    </source>
</evidence>
<keyword evidence="6 8" id="KW-1133">Transmembrane helix</keyword>
<protein>
    <submittedName>
        <fullName evidence="9">Glycosyltransferase family 39 protein</fullName>
    </submittedName>
</protein>
<comment type="subcellular location">
    <subcellularLocation>
        <location evidence="1">Cell membrane</location>
        <topology evidence="1">Multi-pass membrane protein</topology>
    </subcellularLocation>
</comment>
<evidence type="ECO:0000256" key="6">
    <source>
        <dbReference type="ARBA" id="ARBA00022989"/>
    </source>
</evidence>
<proteinExistence type="predicted"/>
<dbReference type="PANTHER" id="PTHR33908:SF11">
    <property type="entry name" value="MEMBRANE PROTEIN"/>
    <property type="match status" value="1"/>
</dbReference>